<accession>A0ABX8QS02</accession>
<evidence type="ECO:0000259" key="2">
    <source>
        <dbReference type="SMART" id="SM00866"/>
    </source>
</evidence>
<feature type="region of interest" description="Disordered" evidence="1">
    <location>
        <begin position="1"/>
        <end position="25"/>
    </location>
</feature>
<reference evidence="3" key="1">
    <citation type="submission" date="2020-07" db="EMBL/GenBank/DDBJ databases">
        <authorList>
            <person name="Tarantini F.S."/>
            <person name="Hong K.W."/>
            <person name="Chan K.G."/>
        </authorList>
    </citation>
    <scope>NUCLEOTIDE SEQUENCE</scope>
    <source>
        <strain evidence="3">32-07</strain>
    </source>
</reference>
<evidence type="ECO:0000313" key="3">
    <source>
        <dbReference type="EMBL" id="QXJ21481.1"/>
    </source>
</evidence>
<dbReference type="RefSeq" id="WP_231334633.1">
    <property type="nucleotide sequence ID" value="NZ_CP059572.1"/>
</dbReference>
<dbReference type="Pfam" id="PF07702">
    <property type="entry name" value="UTRA"/>
    <property type="match status" value="1"/>
</dbReference>
<dbReference type="PANTHER" id="PTHR44846">
    <property type="entry name" value="MANNOSYL-D-GLYCERATE TRANSPORT/METABOLISM SYSTEM REPRESSOR MNGR-RELATED"/>
    <property type="match status" value="1"/>
</dbReference>
<dbReference type="InterPro" id="IPR011663">
    <property type="entry name" value="UTRA"/>
</dbReference>
<evidence type="ECO:0000256" key="1">
    <source>
        <dbReference type="SAM" id="MobiDB-lite"/>
    </source>
</evidence>
<dbReference type="InterPro" id="IPR028978">
    <property type="entry name" value="Chorismate_lyase_/UTRA_dom_sf"/>
</dbReference>
<protein>
    <submittedName>
        <fullName evidence="3">UTRA domain-containing protein</fullName>
    </submittedName>
</protein>
<dbReference type="SUPFAM" id="SSF64288">
    <property type="entry name" value="Chorismate lyase-like"/>
    <property type="match status" value="1"/>
</dbReference>
<proteinExistence type="predicted"/>
<evidence type="ECO:0000313" key="4">
    <source>
        <dbReference type="Proteomes" id="UP001049518"/>
    </source>
</evidence>
<dbReference type="EMBL" id="CP059572">
    <property type="protein sequence ID" value="QXJ21481.1"/>
    <property type="molecule type" value="Genomic_DNA"/>
</dbReference>
<dbReference type="SMART" id="SM00866">
    <property type="entry name" value="UTRA"/>
    <property type="match status" value="1"/>
</dbReference>
<feature type="domain" description="UbiC transcription regulator-associated" evidence="2">
    <location>
        <begin position="30"/>
        <end position="171"/>
    </location>
</feature>
<gene>
    <name evidence="3" type="ORF">AGRA3207_002339</name>
</gene>
<sequence length="182" mass="20971">MPQITRDARDRYSAAKRAEDRGGFAAEVRRQGMTPRSETTVRREVPPARIAELLGSEPNTEVLVRDRDMYADDVLVQRAPSYIPADIAFGTQLEDLTQPQGGMLTRMKELGYEEVYADEYLTLSRPPTSDEQAYFNIQDDQPVFEMYHVAYDATDRVVEVSWHRGPVHLWGNFVYRVQIKRD</sequence>
<dbReference type="InterPro" id="IPR050679">
    <property type="entry name" value="Bact_HTH_transcr_reg"/>
</dbReference>
<dbReference type="PANTHER" id="PTHR44846:SF17">
    <property type="entry name" value="GNTR-FAMILY TRANSCRIPTIONAL REGULATOR"/>
    <property type="match status" value="1"/>
</dbReference>
<dbReference type="Gene3D" id="3.40.1410.10">
    <property type="entry name" value="Chorismate lyase-like"/>
    <property type="match status" value="1"/>
</dbReference>
<keyword evidence="4" id="KW-1185">Reference proteome</keyword>
<organism evidence="3 4">
    <name type="scientific">Actinomadura graeca</name>
    <dbReference type="NCBI Taxonomy" id="2750812"/>
    <lineage>
        <taxon>Bacteria</taxon>
        <taxon>Bacillati</taxon>
        <taxon>Actinomycetota</taxon>
        <taxon>Actinomycetes</taxon>
        <taxon>Streptosporangiales</taxon>
        <taxon>Thermomonosporaceae</taxon>
        <taxon>Actinomadura</taxon>
    </lineage>
</organism>
<name>A0ABX8QS02_9ACTN</name>
<dbReference type="Proteomes" id="UP001049518">
    <property type="component" value="Chromosome"/>
</dbReference>